<keyword evidence="3" id="KW-0460">Magnesium</keyword>
<dbReference type="Proteomes" id="UP000028681">
    <property type="component" value="Chromosome"/>
</dbReference>
<evidence type="ECO:0000259" key="5">
    <source>
        <dbReference type="PROSITE" id="PS51462"/>
    </source>
</evidence>
<evidence type="ECO:0000256" key="2">
    <source>
        <dbReference type="ARBA" id="ARBA00022801"/>
    </source>
</evidence>
<dbReference type="KEGG" id="ete:ETEE_3617"/>
<reference evidence="6 7" key="1">
    <citation type="journal article" date="2012" name="PLoS ONE">
        <title>Edwardsiella comparative phylogenomics reveal the new intra/inter-species taxonomic relationships, virulence evolution and niche adaptation mechanisms.</title>
        <authorList>
            <person name="Yang M."/>
            <person name="Lv Y."/>
            <person name="Xiao J."/>
            <person name="Wu H."/>
            <person name="Zheng H."/>
            <person name="Liu Q."/>
            <person name="Zhang Y."/>
            <person name="Wang Q."/>
        </authorList>
    </citation>
    <scope>NUCLEOTIDE SEQUENCE [LARGE SCALE GENOMIC DNA]</scope>
    <source>
        <strain evidence="7">080813</strain>
    </source>
</reference>
<evidence type="ECO:0000256" key="4">
    <source>
        <dbReference type="RuleBase" id="RU003476"/>
    </source>
</evidence>
<evidence type="ECO:0000313" key="6">
    <source>
        <dbReference type="EMBL" id="AIJ10037.1"/>
    </source>
</evidence>
<dbReference type="PRINTS" id="PR00502">
    <property type="entry name" value="NUDIXFAMILY"/>
</dbReference>
<dbReference type="CDD" id="cd04685">
    <property type="entry name" value="NUDIX_Hydrolase"/>
    <property type="match status" value="1"/>
</dbReference>
<name>A0A076LTP5_9GAMM</name>
<sequence length="172" mass="19849">MSDTVRRGERFVTRHAVRVILIDSNQSVLLLSTKDASNPDFIESWEVPGGGANPNESIHETAIREILEETGIKLTSDDLSNPLWKRDVLYSYRGERRLQHETICIAHINKSSPRLNLSGREPFETEDHQRYKWWSVKELQNTRATLYPKSLGTHITALINQKTVEEPIEIWD</sequence>
<feature type="domain" description="Nudix hydrolase" evidence="5">
    <location>
        <begin position="12"/>
        <end position="158"/>
    </location>
</feature>
<dbReference type="InterPro" id="IPR020476">
    <property type="entry name" value="Nudix_hydrolase"/>
</dbReference>
<dbReference type="PANTHER" id="PTHR43046:SF12">
    <property type="entry name" value="GDP-MANNOSE MANNOSYL HYDROLASE"/>
    <property type="match status" value="1"/>
</dbReference>
<organism evidence="6 7">
    <name type="scientific">Edwardsiella anguillarum ET080813</name>
    <dbReference type="NCBI Taxonomy" id="667120"/>
    <lineage>
        <taxon>Bacteria</taxon>
        <taxon>Pseudomonadati</taxon>
        <taxon>Pseudomonadota</taxon>
        <taxon>Gammaproteobacteria</taxon>
        <taxon>Enterobacterales</taxon>
        <taxon>Hafniaceae</taxon>
        <taxon>Edwardsiella</taxon>
    </lineage>
</organism>
<evidence type="ECO:0000313" key="7">
    <source>
        <dbReference type="Proteomes" id="UP000028681"/>
    </source>
</evidence>
<dbReference type="EMBL" id="CP006664">
    <property type="protein sequence ID" value="AIJ10037.1"/>
    <property type="molecule type" value="Genomic_DNA"/>
</dbReference>
<dbReference type="GeneID" id="33941033"/>
<protein>
    <submittedName>
        <fullName evidence="6">Dihydroneopterin triphosphate pyrophosphohydolase, putative, Actinobacterial type, NudB-like protein</fullName>
    </submittedName>
</protein>
<comment type="cofactor">
    <cofactor evidence="1">
        <name>Mg(2+)</name>
        <dbReference type="ChEBI" id="CHEBI:18420"/>
    </cofactor>
</comment>
<gene>
    <name evidence="6" type="ORF">ETEE_3617</name>
</gene>
<accession>A0A076LTP5</accession>
<dbReference type="AlphaFoldDB" id="A0A076LTP5"/>
<dbReference type="HOGENOM" id="CLU_100874_3_0_6"/>
<dbReference type="RefSeq" id="WP_045427618.1">
    <property type="nucleotide sequence ID" value="NZ_CP006664.1"/>
</dbReference>
<evidence type="ECO:0000256" key="1">
    <source>
        <dbReference type="ARBA" id="ARBA00001946"/>
    </source>
</evidence>
<dbReference type="PROSITE" id="PS51462">
    <property type="entry name" value="NUDIX"/>
    <property type="match status" value="1"/>
</dbReference>
<evidence type="ECO:0000256" key="3">
    <source>
        <dbReference type="ARBA" id="ARBA00022842"/>
    </source>
</evidence>
<keyword evidence="2 4" id="KW-0378">Hydrolase</keyword>
<dbReference type="GO" id="GO:0016787">
    <property type="term" value="F:hydrolase activity"/>
    <property type="evidence" value="ECO:0007669"/>
    <property type="project" value="UniProtKB-KW"/>
</dbReference>
<proteinExistence type="inferred from homology"/>
<dbReference type="PROSITE" id="PS00893">
    <property type="entry name" value="NUDIX_BOX"/>
    <property type="match status" value="1"/>
</dbReference>
<dbReference type="InterPro" id="IPR000086">
    <property type="entry name" value="NUDIX_hydrolase_dom"/>
</dbReference>
<dbReference type="Gene3D" id="3.90.79.10">
    <property type="entry name" value="Nucleoside Triphosphate Pyrophosphohydrolase"/>
    <property type="match status" value="1"/>
</dbReference>
<comment type="similarity">
    <text evidence="4">Belongs to the Nudix hydrolase family.</text>
</comment>
<dbReference type="InterPro" id="IPR015797">
    <property type="entry name" value="NUDIX_hydrolase-like_dom_sf"/>
</dbReference>
<dbReference type="SUPFAM" id="SSF55811">
    <property type="entry name" value="Nudix"/>
    <property type="match status" value="1"/>
</dbReference>
<dbReference type="Pfam" id="PF00293">
    <property type="entry name" value="NUDIX"/>
    <property type="match status" value="1"/>
</dbReference>
<dbReference type="PANTHER" id="PTHR43046">
    <property type="entry name" value="GDP-MANNOSE MANNOSYL HYDROLASE"/>
    <property type="match status" value="1"/>
</dbReference>
<dbReference type="InterPro" id="IPR020084">
    <property type="entry name" value="NUDIX_hydrolase_CS"/>
</dbReference>